<organism evidence="6 7">
    <name type="scientific">Raoultibacter timonensis</name>
    <dbReference type="NCBI Taxonomy" id="1907662"/>
    <lineage>
        <taxon>Bacteria</taxon>
        <taxon>Bacillati</taxon>
        <taxon>Actinomycetota</taxon>
        <taxon>Coriobacteriia</taxon>
        <taxon>Eggerthellales</taxon>
        <taxon>Eggerthellaceae</taxon>
        <taxon>Raoultibacter</taxon>
    </lineage>
</organism>
<dbReference type="Proteomes" id="UP001320544">
    <property type="component" value="Chromosome"/>
</dbReference>
<evidence type="ECO:0000259" key="5">
    <source>
        <dbReference type="SMART" id="SM00507"/>
    </source>
</evidence>
<comment type="similarity">
    <text evidence="3">Belongs to the HNH nuclease family.</text>
</comment>
<dbReference type="SMART" id="SM00507">
    <property type="entry name" value="HNHc"/>
    <property type="match status" value="1"/>
</dbReference>
<keyword evidence="1" id="KW-0540">Nuclease</keyword>
<dbReference type="EMBL" id="AP025564">
    <property type="protein sequence ID" value="BDE94940.1"/>
    <property type="molecule type" value="Genomic_DNA"/>
</dbReference>
<evidence type="ECO:0000256" key="4">
    <source>
        <dbReference type="ARBA" id="ARBA00040194"/>
    </source>
</evidence>
<evidence type="ECO:0000256" key="1">
    <source>
        <dbReference type="ARBA" id="ARBA00022722"/>
    </source>
</evidence>
<sequence length="121" mass="13789">MLKSCSKCGRIHDMRHKCTASKRPRSSKADTFRNTSEWQTARNIVRDLDLNMCVLCRSRGEVTIDGLGVHHIVPLEEDYSLRTDVDNLATLCTCCHEEAERGDVSRDFLRELTARYRASGT</sequence>
<keyword evidence="2" id="KW-0378">Hydrolase</keyword>
<dbReference type="InterPro" id="IPR002711">
    <property type="entry name" value="HNH"/>
</dbReference>
<keyword evidence="7" id="KW-1185">Reference proteome</keyword>
<name>A0ABN6MD21_9ACTN</name>
<reference evidence="6 7" key="1">
    <citation type="submission" date="2022-01" db="EMBL/GenBank/DDBJ databases">
        <title>Novel bile acid biosynthetic pathways are enriched in the microbiome of centenarians.</title>
        <authorList>
            <person name="Sato Y."/>
            <person name="Atarashi K."/>
            <person name="Plichta R.D."/>
            <person name="Arai Y."/>
            <person name="Sasajima S."/>
            <person name="Kearney M.S."/>
            <person name="Suda W."/>
            <person name="Takeshita K."/>
            <person name="Sasaki T."/>
            <person name="Okamoto S."/>
            <person name="Skelly N.A."/>
            <person name="Okamura Y."/>
            <person name="Vlamakis H."/>
            <person name="Li Y."/>
            <person name="Tanoue T."/>
            <person name="Takei H."/>
            <person name="Nittono H."/>
            <person name="Narushima S."/>
            <person name="Irie J."/>
            <person name="Itoh H."/>
            <person name="Moriya K."/>
            <person name="Sugiura Y."/>
            <person name="Suematsu M."/>
            <person name="Moritoki N."/>
            <person name="Shibata S."/>
            <person name="Littman R.D."/>
            <person name="Fischbach A.M."/>
            <person name="Uwamino Y."/>
            <person name="Inoue T."/>
            <person name="Honda A."/>
            <person name="Hattori M."/>
            <person name="Murai T."/>
            <person name="Xavier J.R."/>
            <person name="Hirose N."/>
            <person name="Honda K."/>
        </authorList>
    </citation>
    <scope>NUCLEOTIDE SEQUENCE [LARGE SCALE GENOMIC DNA]</scope>
    <source>
        <strain evidence="6 7">CE91-St30</strain>
    </source>
</reference>
<evidence type="ECO:0000256" key="3">
    <source>
        <dbReference type="ARBA" id="ARBA00038412"/>
    </source>
</evidence>
<evidence type="ECO:0000313" key="6">
    <source>
        <dbReference type="EMBL" id="BDE94940.1"/>
    </source>
</evidence>
<dbReference type="Gene3D" id="1.10.30.50">
    <property type="match status" value="1"/>
</dbReference>
<dbReference type="Pfam" id="PF01844">
    <property type="entry name" value="HNH"/>
    <property type="match status" value="1"/>
</dbReference>
<dbReference type="PANTHER" id="PTHR41286">
    <property type="entry name" value="HNH NUCLEASE YAJD-RELATED"/>
    <property type="match status" value="1"/>
</dbReference>
<dbReference type="PANTHER" id="PTHR41286:SF1">
    <property type="entry name" value="HNH NUCLEASE YAJD-RELATED"/>
    <property type="match status" value="1"/>
</dbReference>
<feature type="domain" description="HNH nuclease" evidence="5">
    <location>
        <begin position="40"/>
        <end position="97"/>
    </location>
</feature>
<proteinExistence type="inferred from homology"/>
<evidence type="ECO:0000313" key="7">
    <source>
        <dbReference type="Proteomes" id="UP001320544"/>
    </source>
</evidence>
<protein>
    <recommendedName>
        <fullName evidence="4">Putative HNH nuclease YajD</fullName>
    </recommendedName>
</protein>
<gene>
    <name evidence="6" type="ORF">CE91St30_02730</name>
</gene>
<accession>A0ABN6MD21</accession>
<evidence type="ECO:0000256" key="2">
    <source>
        <dbReference type="ARBA" id="ARBA00022801"/>
    </source>
</evidence>
<dbReference type="InterPro" id="IPR003615">
    <property type="entry name" value="HNH_nuc"/>
</dbReference>
<dbReference type="RefSeq" id="WP_244411462.1">
    <property type="nucleotide sequence ID" value="NZ_AP025564.1"/>
</dbReference>